<accession>A0A1C9W3T4</accession>
<dbReference type="PATRIC" id="fig|1769779.3.peg.336"/>
<organism evidence="16 17">
    <name type="scientific">Microbulbifer aggregans</name>
    <dbReference type="NCBI Taxonomy" id="1769779"/>
    <lineage>
        <taxon>Bacteria</taxon>
        <taxon>Pseudomonadati</taxon>
        <taxon>Pseudomonadota</taxon>
        <taxon>Gammaproteobacteria</taxon>
        <taxon>Cellvibrionales</taxon>
        <taxon>Microbulbiferaceae</taxon>
        <taxon>Microbulbifer</taxon>
    </lineage>
</organism>
<feature type="compositionally biased region" description="Basic and acidic residues" evidence="12">
    <location>
        <begin position="197"/>
        <end position="214"/>
    </location>
</feature>
<evidence type="ECO:0000256" key="8">
    <source>
        <dbReference type="ARBA" id="ARBA00023136"/>
    </source>
</evidence>
<dbReference type="GO" id="GO:0015889">
    <property type="term" value="P:cobalamin transport"/>
    <property type="evidence" value="ECO:0007669"/>
    <property type="project" value="TreeGrafter"/>
</dbReference>
<keyword evidence="6" id="KW-0406">Ion transport</keyword>
<sequence length="617" mass="66768" precursor="true">MNKSFLPAALSAALVPLAANASPESLEQLSVTASRTEIPKAELGVSVSVLTASDIERLGYASLLDVIRTLPGVSVSNNGGPGKVSAVYLRGESQFRTLVLLDGVNIADPANTQVAAQFQHLQARDIDRVEVLRGPQGMMYGAGAGGVINIITRRAQSPLELEAAVEAGRYDSNQGSMRIAGKGEQLQYAVDLARRDSEGFNSRESDSSGERDGYRNQSASARLHFAASDALSLEAQLRHQDAETEFDNCFSGFVSSNDCLDLYTQNSLRLAAQLRGDGLDQELAISRQEIERDSLSNGASTFIVSGHIEELNYLGQRDLSAGAFSWGAEFEQQAYRGSGDALSLEGLGVFGEWRSELSDVLFYTVGVRRDQLENDGHSTWRASLAYPVALSESSELKLRGSAGTGFRAPSPFEVAYNLGEGAAPLGPERSRGIEVAAEYRLAERFRSELVLFQQRIADAIVYDYGLGSSGWGAYGQDDGESQSKGAELVLAGALGQQLDWNFSGTWLDATDSVGAQRLLVPGRVFNLGIAYRLADGRLQLGGNWQRLEDRLSPPSNWGTPDVRMEDYSKLDLNARYQWSETLLLTLRGENALDTDYREVAGYHTAGAAVYAGIEVRL</sequence>
<evidence type="ECO:0000256" key="9">
    <source>
        <dbReference type="ARBA" id="ARBA00023237"/>
    </source>
</evidence>
<keyword evidence="9 10" id="KW-0998">Cell outer membrane</keyword>
<evidence type="ECO:0000256" key="1">
    <source>
        <dbReference type="ARBA" id="ARBA00004571"/>
    </source>
</evidence>
<feature type="domain" description="TonB-dependent receptor plug" evidence="15">
    <location>
        <begin position="40"/>
        <end position="146"/>
    </location>
</feature>
<keyword evidence="8 10" id="KW-0472">Membrane</keyword>
<evidence type="ECO:0000256" key="3">
    <source>
        <dbReference type="ARBA" id="ARBA00022452"/>
    </source>
</evidence>
<gene>
    <name evidence="16" type="primary">btuB_3</name>
    <name evidence="16" type="ORF">AUP74_00338</name>
</gene>
<evidence type="ECO:0000256" key="12">
    <source>
        <dbReference type="SAM" id="MobiDB-lite"/>
    </source>
</evidence>
<dbReference type="Proteomes" id="UP000095672">
    <property type="component" value="Chromosome"/>
</dbReference>
<dbReference type="EMBL" id="CP014143">
    <property type="protein sequence ID" value="AOS95809.1"/>
    <property type="molecule type" value="Genomic_DNA"/>
</dbReference>
<dbReference type="PANTHER" id="PTHR30069:SF53">
    <property type="entry name" value="COLICIN I RECEPTOR-RELATED"/>
    <property type="match status" value="1"/>
</dbReference>
<dbReference type="CDD" id="cd01347">
    <property type="entry name" value="ligand_gated_channel"/>
    <property type="match status" value="1"/>
</dbReference>
<keyword evidence="3 10" id="KW-1134">Transmembrane beta strand</keyword>
<dbReference type="InterPro" id="IPR039426">
    <property type="entry name" value="TonB-dep_rcpt-like"/>
</dbReference>
<evidence type="ECO:0000313" key="16">
    <source>
        <dbReference type="EMBL" id="AOS95809.1"/>
    </source>
</evidence>
<protein>
    <submittedName>
        <fullName evidence="16">Vitamin B12 transporter BtuB</fullName>
    </submittedName>
</protein>
<evidence type="ECO:0000256" key="4">
    <source>
        <dbReference type="ARBA" id="ARBA00022692"/>
    </source>
</evidence>
<dbReference type="PANTHER" id="PTHR30069">
    <property type="entry name" value="TONB-DEPENDENT OUTER MEMBRANE RECEPTOR"/>
    <property type="match status" value="1"/>
</dbReference>
<evidence type="ECO:0000313" key="17">
    <source>
        <dbReference type="Proteomes" id="UP000095672"/>
    </source>
</evidence>
<dbReference type="SUPFAM" id="SSF56935">
    <property type="entry name" value="Porins"/>
    <property type="match status" value="1"/>
</dbReference>
<keyword evidence="5 13" id="KW-0732">Signal</keyword>
<keyword evidence="2 10" id="KW-0813">Transport</keyword>
<keyword evidence="17" id="KW-1185">Reference proteome</keyword>
<feature type="domain" description="TonB-dependent receptor-like beta-barrel" evidence="14">
    <location>
        <begin position="197"/>
        <end position="590"/>
    </location>
</feature>
<dbReference type="InterPro" id="IPR036942">
    <property type="entry name" value="Beta-barrel_TonB_sf"/>
</dbReference>
<reference evidence="17" key="1">
    <citation type="submission" date="2016-01" db="EMBL/GenBank/DDBJ databases">
        <title>Complete genome sequence of Microbulbifer sp. CCB-MM1, a halophile isolated from Matang Mangrove Forest, Perak.</title>
        <authorList>
            <person name="Moh T.H."/>
            <person name="Dinesh B."/>
            <person name="Lau N.-S."/>
            <person name="Go F."/>
            <person name="Alexander Chong S.-C."/>
        </authorList>
    </citation>
    <scope>NUCLEOTIDE SEQUENCE [LARGE SCALE GENOMIC DNA]</scope>
    <source>
        <strain evidence="17">CCB-MM1</strain>
    </source>
</reference>
<feature type="region of interest" description="Disordered" evidence="12">
    <location>
        <begin position="197"/>
        <end position="216"/>
    </location>
</feature>
<evidence type="ECO:0000256" key="10">
    <source>
        <dbReference type="PROSITE-ProRule" id="PRU01360"/>
    </source>
</evidence>
<dbReference type="Pfam" id="PF00593">
    <property type="entry name" value="TonB_dep_Rec_b-barrel"/>
    <property type="match status" value="1"/>
</dbReference>
<dbReference type="GO" id="GO:0009279">
    <property type="term" value="C:cell outer membrane"/>
    <property type="evidence" value="ECO:0007669"/>
    <property type="project" value="UniProtKB-SubCell"/>
</dbReference>
<dbReference type="GO" id="GO:0006811">
    <property type="term" value="P:monoatomic ion transport"/>
    <property type="evidence" value="ECO:0007669"/>
    <property type="project" value="UniProtKB-KW"/>
</dbReference>
<evidence type="ECO:0000256" key="2">
    <source>
        <dbReference type="ARBA" id="ARBA00022448"/>
    </source>
</evidence>
<dbReference type="OrthoDB" id="9764669at2"/>
<dbReference type="InterPro" id="IPR000531">
    <property type="entry name" value="Beta-barrel_TonB"/>
</dbReference>
<dbReference type="Gene3D" id="2.40.170.20">
    <property type="entry name" value="TonB-dependent receptor, beta-barrel domain"/>
    <property type="match status" value="1"/>
</dbReference>
<dbReference type="Pfam" id="PF07715">
    <property type="entry name" value="Plug"/>
    <property type="match status" value="1"/>
</dbReference>
<dbReference type="InterPro" id="IPR012910">
    <property type="entry name" value="Plug_dom"/>
</dbReference>
<dbReference type="KEGG" id="micc:AUP74_00338"/>
<keyword evidence="7 11" id="KW-0798">TonB box</keyword>
<proteinExistence type="inferred from homology"/>
<evidence type="ECO:0000256" key="11">
    <source>
        <dbReference type="RuleBase" id="RU003357"/>
    </source>
</evidence>
<dbReference type="STRING" id="1769779.AUP74_00338"/>
<evidence type="ECO:0000256" key="6">
    <source>
        <dbReference type="ARBA" id="ARBA00023065"/>
    </source>
</evidence>
<evidence type="ECO:0000259" key="14">
    <source>
        <dbReference type="Pfam" id="PF00593"/>
    </source>
</evidence>
<name>A0A1C9W3T4_9GAMM</name>
<dbReference type="PROSITE" id="PS52016">
    <property type="entry name" value="TONB_DEPENDENT_REC_3"/>
    <property type="match status" value="1"/>
</dbReference>
<feature type="signal peptide" evidence="13">
    <location>
        <begin position="1"/>
        <end position="21"/>
    </location>
</feature>
<evidence type="ECO:0000256" key="7">
    <source>
        <dbReference type="ARBA" id="ARBA00023077"/>
    </source>
</evidence>
<dbReference type="InterPro" id="IPR037066">
    <property type="entry name" value="Plug_dom_sf"/>
</dbReference>
<keyword evidence="4 10" id="KW-0812">Transmembrane</keyword>
<dbReference type="AlphaFoldDB" id="A0A1C9W3T4"/>
<evidence type="ECO:0000259" key="15">
    <source>
        <dbReference type="Pfam" id="PF07715"/>
    </source>
</evidence>
<dbReference type="RefSeq" id="WP_145924285.1">
    <property type="nucleotide sequence ID" value="NZ_CP014143.1"/>
</dbReference>
<comment type="similarity">
    <text evidence="10 11">Belongs to the TonB-dependent receptor family.</text>
</comment>
<feature type="chain" id="PRO_5008895376" evidence="13">
    <location>
        <begin position="22"/>
        <end position="617"/>
    </location>
</feature>
<dbReference type="Gene3D" id="2.170.130.10">
    <property type="entry name" value="TonB-dependent receptor, plug domain"/>
    <property type="match status" value="1"/>
</dbReference>
<evidence type="ECO:0000256" key="13">
    <source>
        <dbReference type="SAM" id="SignalP"/>
    </source>
</evidence>
<comment type="subcellular location">
    <subcellularLocation>
        <location evidence="1 10">Cell outer membrane</location>
        <topology evidence="1 10">Multi-pass membrane protein</topology>
    </subcellularLocation>
</comment>
<evidence type="ECO:0000256" key="5">
    <source>
        <dbReference type="ARBA" id="ARBA00022729"/>
    </source>
</evidence>